<dbReference type="EMBL" id="ML208494">
    <property type="protein sequence ID" value="TFK63991.1"/>
    <property type="molecule type" value="Genomic_DNA"/>
</dbReference>
<protein>
    <submittedName>
        <fullName evidence="1">Uncharacterized protein</fullName>
    </submittedName>
</protein>
<dbReference type="Proteomes" id="UP000308600">
    <property type="component" value="Unassembled WGS sequence"/>
</dbReference>
<sequence>MRDIGSPGDGLKGSGWGIAKGEEGKNKNGYTGKDIDNRTEENGYGEKAEEKD</sequence>
<reference evidence="1 2" key="1">
    <citation type="journal article" date="2019" name="Nat. Ecol. Evol.">
        <title>Megaphylogeny resolves global patterns of mushroom evolution.</title>
        <authorList>
            <person name="Varga T."/>
            <person name="Krizsan K."/>
            <person name="Foldi C."/>
            <person name="Dima B."/>
            <person name="Sanchez-Garcia M."/>
            <person name="Sanchez-Ramirez S."/>
            <person name="Szollosi G.J."/>
            <person name="Szarkandi J.G."/>
            <person name="Papp V."/>
            <person name="Albert L."/>
            <person name="Andreopoulos W."/>
            <person name="Angelini C."/>
            <person name="Antonin V."/>
            <person name="Barry K.W."/>
            <person name="Bougher N.L."/>
            <person name="Buchanan P."/>
            <person name="Buyck B."/>
            <person name="Bense V."/>
            <person name="Catcheside P."/>
            <person name="Chovatia M."/>
            <person name="Cooper J."/>
            <person name="Damon W."/>
            <person name="Desjardin D."/>
            <person name="Finy P."/>
            <person name="Geml J."/>
            <person name="Haridas S."/>
            <person name="Hughes K."/>
            <person name="Justo A."/>
            <person name="Karasinski D."/>
            <person name="Kautmanova I."/>
            <person name="Kiss B."/>
            <person name="Kocsube S."/>
            <person name="Kotiranta H."/>
            <person name="LaButti K.M."/>
            <person name="Lechner B.E."/>
            <person name="Liimatainen K."/>
            <person name="Lipzen A."/>
            <person name="Lukacs Z."/>
            <person name="Mihaltcheva S."/>
            <person name="Morgado L.N."/>
            <person name="Niskanen T."/>
            <person name="Noordeloos M.E."/>
            <person name="Ohm R.A."/>
            <person name="Ortiz-Santana B."/>
            <person name="Ovrebo C."/>
            <person name="Racz N."/>
            <person name="Riley R."/>
            <person name="Savchenko A."/>
            <person name="Shiryaev A."/>
            <person name="Soop K."/>
            <person name="Spirin V."/>
            <person name="Szebenyi C."/>
            <person name="Tomsovsky M."/>
            <person name="Tulloss R.E."/>
            <person name="Uehling J."/>
            <person name="Grigoriev I.V."/>
            <person name="Vagvolgyi C."/>
            <person name="Papp T."/>
            <person name="Martin F.M."/>
            <person name="Miettinen O."/>
            <person name="Hibbett D.S."/>
            <person name="Nagy L.G."/>
        </authorList>
    </citation>
    <scope>NUCLEOTIDE SEQUENCE [LARGE SCALE GENOMIC DNA]</scope>
    <source>
        <strain evidence="1 2">NL-1719</strain>
    </source>
</reference>
<keyword evidence="2" id="KW-1185">Reference proteome</keyword>
<proteinExistence type="predicted"/>
<gene>
    <name evidence="1" type="ORF">BDN72DRAFT_847048</name>
</gene>
<evidence type="ECO:0000313" key="2">
    <source>
        <dbReference type="Proteomes" id="UP000308600"/>
    </source>
</evidence>
<accession>A0ACD3AEL5</accession>
<name>A0ACD3AEL5_9AGAR</name>
<evidence type="ECO:0000313" key="1">
    <source>
        <dbReference type="EMBL" id="TFK63991.1"/>
    </source>
</evidence>
<organism evidence="1 2">
    <name type="scientific">Pluteus cervinus</name>
    <dbReference type="NCBI Taxonomy" id="181527"/>
    <lineage>
        <taxon>Eukaryota</taxon>
        <taxon>Fungi</taxon>
        <taxon>Dikarya</taxon>
        <taxon>Basidiomycota</taxon>
        <taxon>Agaricomycotina</taxon>
        <taxon>Agaricomycetes</taxon>
        <taxon>Agaricomycetidae</taxon>
        <taxon>Agaricales</taxon>
        <taxon>Pluteineae</taxon>
        <taxon>Pluteaceae</taxon>
        <taxon>Pluteus</taxon>
    </lineage>
</organism>